<accession>A0ABU6UDS9</accession>
<name>A0ABU6UDS9_9FABA</name>
<comment type="caution">
    <text evidence="2">The sequence shown here is derived from an EMBL/GenBank/DDBJ whole genome shotgun (WGS) entry which is preliminary data.</text>
</comment>
<keyword evidence="3" id="KW-1185">Reference proteome</keyword>
<feature type="transmembrane region" description="Helical" evidence="1">
    <location>
        <begin position="111"/>
        <end position="130"/>
    </location>
</feature>
<dbReference type="InterPro" id="IPR006747">
    <property type="entry name" value="DUF599"/>
</dbReference>
<dbReference type="PANTHER" id="PTHR31881">
    <property type="match status" value="1"/>
</dbReference>
<protein>
    <submittedName>
        <fullName evidence="2">Uncharacterized protein</fullName>
    </submittedName>
</protein>
<organism evidence="2 3">
    <name type="scientific">Stylosanthes scabra</name>
    <dbReference type="NCBI Taxonomy" id="79078"/>
    <lineage>
        <taxon>Eukaryota</taxon>
        <taxon>Viridiplantae</taxon>
        <taxon>Streptophyta</taxon>
        <taxon>Embryophyta</taxon>
        <taxon>Tracheophyta</taxon>
        <taxon>Spermatophyta</taxon>
        <taxon>Magnoliopsida</taxon>
        <taxon>eudicotyledons</taxon>
        <taxon>Gunneridae</taxon>
        <taxon>Pentapetalae</taxon>
        <taxon>rosids</taxon>
        <taxon>fabids</taxon>
        <taxon>Fabales</taxon>
        <taxon>Fabaceae</taxon>
        <taxon>Papilionoideae</taxon>
        <taxon>50 kb inversion clade</taxon>
        <taxon>dalbergioids sensu lato</taxon>
        <taxon>Dalbergieae</taxon>
        <taxon>Pterocarpus clade</taxon>
        <taxon>Stylosanthes</taxon>
    </lineage>
</organism>
<evidence type="ECO:0000313" key="3">
    <source>
        <dbReference type="Proteomes" id="UP001341840"/>
    </source>
</evidence>
<evidence type="ECO:0000313" key="2">
    <source>
        <dbReference type="EMBL" id="MED6159189.1"/>
    </source>
</evidence>
<keyword evidence="1" id="KW-0472">Membrane</keyword>
<proteinExistence type="predicted"/>
<gene>
    <name evidence="2" type="ORF">PIB30_039966</name>
</gene>
<dbReference type="Pfam" id="PF04654">
    <property type="entry name" value="DUF599"/>
    <property type="match status" value="1"/>
</dbReference>
<keyword evidence="1" id="KW-1133">Transmembrane helix</keyword>
<dbReference type="PANTHER" id="PTHR31881:SF6">
    <property type="entry name" value="OS09G0494600 PROTEIN"/>
    <property type="match status" value="1"/>
</dbReference>
<dbReference type="Proteomes" id="UP001341840">
    <property type="component" value="Unassembled WGS sequence"/>
</dbReference>
<feature type="transmembrane region" description="Helical" evidence="1">
    <location>
        <begin position="69"/>
        <end position="91"/>
    </location>
</feature>
<feature type="transmembrane region" description="Helical" evidence="1">
    <location>
        <begin position="188"/>
        <end position="209"/>
    </location>
</feature>
<reference evidence="2 3" key="1">
    <citation type="journal article" date="2023" name="Plants (Basel)">
        <title>Bridging the Gap: Combining Genomics and Transcriptomics Approaches to Understand Stylosanthes scabra, an Orphan Legume from the Brazilian Caatinga.</title>
        <authorList>
            <person name="Ferreira-Neto J.R.C."/>
            <person name="da Silva M.D."/>
            <person name="Binneck E."/>
            <person name="de Melo N.F."/>
            <person name="da Silva R.H."/>
            <person name="de Melo A.L.T.M."/>
            <person name="Pandolfi V."/>
            <person name="Bustamante F.O."/>
            <person name="Brasileiro-Vidal A.C."/>
            <person name="Benko-Iseppon A.M."/>
        </authorList>
    </citation>
    <scope>NUCLEOTIDE SEQUENCE [LARGE SCALE GENOMIC DNA]</scope>
    <source>
        <tissue evidence="2">Leaves</tissue>
    </source>
</reference>
<keyword evidence="1" id="KW-0812">Transmembrane</keyword>
<sequence>MVLVPLGLLINLSYHIWLWHRVRTQPFLTIFGIDVHGRSLWISSMIKDIEKKNIVAVQSIRNMIMGSSIMANTSILLCCGLGALISSNYTLKKPPIYSSSIYGAHGELAFILKYAILFTLFLFSFLFHTLSIRFFNQLTILISTPQQNDIINSNVTCIVTIQYLNELMRKANILGILGNRVFHMGLPLLLWIFGPVMAFSCSLAMVVLFHKLDFVDRNNKEEIKMGIDLENGMV</sequence>
<dbReference type="EMBL" id="JASCZI010121042">
    <property type="protein sequence ID" value="MED6159189.1"/>
    <property type="molecule type" value="Genomic_DNA"/>
</dbReference>
<evidence type="ECO:0000256" key="1">
    <source>
        <dbReference type="SAM" id="Phobius"/>
    </source>
</evidence>